<evidence type="ECO:0000256" key="1">
    <source>
        <dbReference type="SAM" id="MobiDB-lite"/>
    </source>
</evidence>
<dbReference type="AlphaFoldDB" id="A0A1Y1VJS0"/>
<feature type="region of interest" description="Disordered" evidence="1">
    <location>
        <begin position="917"/>
        <end position="954"/>
    </location>
</feature>
<proteinExistence type="predicted"/>
<comment type="caution">
    <text evidence="2">The sequence shown here is derived from an EMBL/GenBank/DDBJ whole genome shotgun (WGS) entry which is preliminary data.</text>
</comment>
<feature type="compositionally biased region" description="Basic and acidic residues" evidence="1">
    <location>
        <begin position="703"/>
        <end position="714"/>
    </location>
</feature>
<accession>A0A1Y1VJS0</accession>
<dbReference type="OrthoDB" id="10682214at2759"/>
<keyword evidence="3" id="KW-1185">Reference proteome</keyword>
<protein>
    <submittedName>
        <fullName evidence="2">Uncharacterized protein</fullName>
    </submittedName>
</protein>
<sequence>MDMINTTALGNIIQKNEKNINNLYDRVLNNASNASKKEEVIFKKIKIKNSQQQININKTNSKDIRREKNYINEINSQNEIINADNRFSQEIEQLKLLNEIQSQMQLLQTEFINEQNTNIQEQVINFIKNMQYIQSLQTDFQVSEIKKLKKLYYDELDNNYKLSLQNNLKVNLDIDNRNAIINDNIINKNNKDKSNEINVSHENNNNTQMNIYYYNNDKAKKINYKNDNINKNCRNVELRNDNNINVLQKLSNKENEKKKDTNTLYSKYINQKASFIPIYVNKNSLKIKKSTKKLYDKVNLVKYYEKKNDNKVNNNFNIYKDKDMQIPIKDEKNVSNYNISLSIKKQNDNNLNYENNINIESVYDKDSNDMDNTTISTSKEVRQKKKIKKFNYSFAKKVILELQSIRVKIENDEYIENDIFKDESSIVLQDFTEDDSTFNHLLDPKRIHDLIENDIINPSQLPIKLSKKSDNKLHKLTDKPKNVIEKNNKYKNNKNFILNKKLKINKNNIKKTIIHKAPMSYRDEINKFSLENENKTETPFYKPILYSEEEYYKNNINNDYDNGIYNILHNNNFNNYSGILQSPQPRPYIECPRPSIPDIKPINVNDISITKEIQTPTYLDYLDKDKINKKETNRNTKESGIQTCQYIESIMPLCNENNQNSQLSILKLNNMIIDQTCNPISNLIADNVINDVNSNNNNNSSVSDKRSNNNDKAKQFNNNCNVKKQNTTNVDSNENNNCQISFSSTDNKINNNFSAIINKLKKNNATKILKSQYYQKEKENFKKILIEQQNNEAFEINNEIKKVIINSINNNINKTLNNNSTSSRMKNNINEKVDNEFKENKEINIINDKNANINSINDDNNSQFEIILNNGKNKNDDNVITENIQLKSETSINKNEKLIKDDNNILKENCEIIKGENINNPSKKEHNEDKINNNNTKEDPEKTNLSKDDKRCEF</sequence>
<evidence type="ECO:0000313" key="3">
    <source>
        <dbReference type="Proteomes" id="UP000193719"/>
    </source>
</evidence>
<reference evidence="2 3" key="2">
    <citation type="submission" date="2016-08" db="EMBL/GenBank/DDBJ databases">
        <title>Pervasive Adenine N6-methylation of Active Genes in Fungi.</title>
        <authorList>
            <consortium name="DOE Joint Genome Institute"/>
            <person name="Mondo S.J."/>
            <person name="Dannebaum R.O."/>
            <person name="Kuo R.C."/>
            <person name="Labutti K."/>
            <person name="Haridas S."/>
            <person name="Kuo A."/>
            <person name="Salamov A."/>
            <person name="Ahrendt S.R."/>
            <person name="Lipzen A."/>
            <person name="Sullivan W."/>
            <person name="Andreopoulos W.B."/>
            <person name="Clum A."/>
            <person name="Lindquist E."/>
            <person name="Daum C."/>
            <person name="Ramamoorthy G.K."/>
            <person name="Gryganskyi A."/>
            <person name="Culley D."/>
            <person name="Magnuson J.K."/>
            <person name="James T.Y."/>
            <person name="O'Malley M.A."/>
            <person name="Stajich J.E."/>
            <person name="Spatafora J.W."/>
            <person name="Visel A."/>
            <person name="Grigoriev I.V."/>
        </authorList>
    </citation>
    <scope>NUCLEOTIDE SEQUENCE [LARGE SCALE GENOMIC DNA]</scope>
    <source>
        <strain evidence="3">finn</strain>
    </source>
</reference>
<name>A0A1Y1VJS0_9FUNG</name>
<evidence type="ECO:0000313" key="2">
    <source>
        <dbReference type="EMBL" id="ORX58343.1"/>
    </source>
</evidence>
<feature type="compositionally biased region" description="Basic and acidic residues" evidence="1">
    <location>
        <begin position="922"/>
        <end position="954"/>
    </location>
</feature>
<dbReference type="Proteomes" id="UP000193719">
    <property type="component" value="Unassembled WGS sequence"/>
</dbReference>
<reference evidence="2 3" key="1">
    <citation type="submission" date="2016-08" db="EMBL/GenBank/DDBJ databases">
        <title>Genomes of anaerobic fungi encode conserved fungal cellulosomes for biomass hydrolysis.</title>
        <authorList>
            <consortium name="DOE Joint Genome Institute"/>
            <person name="Haitjema C.H."/>
            <person name="Gilmore S.P."/>
            <person name="Henske J.K."/>
            <person name="Solomon K.V."/>
            <person name="De Groot R."/>
            <person name="Kuo A."/>
            <person name="Mondo S.J."/>
            <person name="Salamov A.A."/>
            <person name="Labutti K."/>
            <person name="Zhao Z."/>
            <person name="Chiniquy J."/>
            <person name="Barry K."/>
            <person name="Brewer H.M."/>
            <person name="Purvine S.O."/>
            <person name="Wright A.T."/>
            <person name="Boxma B."/>
            <person name="Van Alen T."/>
            <person name="Hackstein J.H."/>
            <person name="Baker S.E."/>
            <person name="Grigoriev I.V."/>
            <person name="O'Malley M.A."/>
        </authorList>
    </citation>
    <scope>NUCLEOTIDE SEQUENCE [LARGE SCALE GENOMIC DNA]</scope>
    <source>
        <strain evidence="3">finn</strain>
    </source>
</reference>
<dbReference type="EMBL" id="MCFH01000004">
    <property type="protein sequence ID" value="ORX58343.1"/>
    <property type="molecule type" value="Genomic_DNA"/>
</dbReference>
<organism evidence="2 3">
    <name type="scientific">Piromyces finnis</name>
    <dbReference type="NCBI Taxonomy" id="1754191"/>
    <lineage>
        <taxon>Eukaryota</taxon>
        <taxon>Fungi</taxon>
        <taxon>Fungi incertae sedis</taxon>
        <taxon>Chytridiomycota</taxon>
        <taxon>Chytridiomycota incertae sedis</taxon>
        <taxon>Neocallimastigomycetes</taxon>
        <taxon>Neocallimastigales</taxon>
        <taxon>Neocallimastigaceae</taxon>
        <taxon>Piromyces</taxon>
    </lineage>
</organism>
<feature type="region of interest" description="Disordered" evidence="1">
    <location>
        <begin position="695"/>
        <end position="717"/>
    </location>
</feature>
<gene>
    <name evidence="2" type="ORF">BCR36DRAFT_366560</name>
</gene>